<keyword evidence="2" id="KW-1185">Reference proteome</keyword>
<evidence type="ECO:0000313" key="2">
    <source>
        <dbReference type="Proteomes" id="UP000267049"/>
    </source>
</evidence>
<accession>A0A3M8T131</accession>
<evidence type="ECO:0000313" key="1">
    <source>
        <dbReference type="EMBL" id="RNF85376.1"/>
    </source>
</evidence>
<dbReference type="RefSeq" id="WP_123087159.1">
    <property type="nucleotide sequence ID" value="NZ_RIBS01000002.1"/>
</dbReference>
<dbReference type="AlphaFoldDB" id="A0A3M8T131"/>
<proteinExistence type="predicted"/>
<dbReference type="Proteomes" id="UP000267049">
    <property type="component" value="Unassembled WGS sequence"/>
</dbReference>
<name>A0A3M8T131_9GAMM</name>
<evidence type="ECO:0008006" key="3">
    <source>
        <dbReference type="Google" id="ProtNLM"/>
    </source>
</evidence>
<dbReference type="EMBL" id="RIBS01000002">
    <property type="protein sequence ID" value="RNF85376.1"/>
    <property type="molecule type" value="Genomic_DNA"/>
</dbReference>
<sequence>MKTFGLLLVLAALALWYFDASRKLSQDTVRAAYDEHIEAFHKGQPELLCLRMTPDYRIVDVTVGQDGTVRSEMGRDEACRKTHEAIAIFGRLGALSGGSLVPEIDVEIQSIELSPDRKSATVQSVSTMRMAGRPVMRTRAIDHLIRRTGRVLSRGGESRTWAYLPQ</sequence>
<dbReference type="OrthoDB" id="6058390at2"/>
<comment type="caution">
    <text evidence="1">The sequence shown here is derived from an EMBL/GenBank/DDBJ whole genome shotgun (WGS) entry which is preliminary data.</text>
</comment>
<reference evidence="1 2" key="1">
    <citation type="submission" date="2018-11" db="EMBL/GenBank/DDBJ databases">
        <title>Lysobacter cryohumiis sp. nov., isolated from soil in the Tianshan Mountains, Xinjiang, China.</title>
        <authorList>
            <person name="Luo Y."/>
            <person name="Sheng H."/>
        </authorList>
    </citation>
    <scope>NUCLEOTIDE SEQUENCE [LARGE SCALE GENOMIC DNA]</scope>
    <source>
        <strain evidence="1 2">ZS60</strain>
    </source>
</reference>
<protein>
    <recommendedName>
        <fullName evidence="3">Nuclear transport factor 2 family protein</fullName>
    </recommendedName>
</protein>
<gene>
    <name evidence="1" type="ORF">EER27_06335</name>
</gene>
<organism evidence="1 2">
    <name type="scientific">Montanilutibacter psychrotolerans</name>
    <dbReference type="NCBI Taxonomy" id="1327343"/>
    <lineage>
        <taxon>Bacteria</taxon>
        <taxon>Pseudomonadati</taxon>
        <taxon>Pseudomonadota</taxon>
        <taxon>Gammaproteobacteria</taxon>
        <taxon>Lysobacterales</taxon>
        <taxon>Lysobacteraceae</taxon>
        <taxon>Montanilutibacter</taxon>
    </lineage>
</organism>